<keyword evidence="1" id="KW-0812">Transmembrane</keyword>
<keyword evidence="1" id="KW-0472">Membrane</keyword>
<protein>
    <submittedName>
        <fullName evidence="2">DUF2938 domain-containing protein</fullName>
    </submittedName>
</protein>
<reference evidence="2 3" key="1">
    <citation type="submission" date="2019-05" db="EMBL/GenBank/DDBJ databases">
        <title>Genome of Alcanivorax gelatiniphagus, an oil degrading marine bacteria.</title>
        <authorList>
            <person name="Kwon K.K."/>
        </authorList>
    </citation>
    <scope>NUCLEOTIDE SEQUENCE [LARGE SCALE GENOMIC DNA]</scope>
    <source>
        <strain evidence="2 3">MEBiC 08158</strain>
    </source>
</reference>
<name>A0ABY2XPP0_9GAMM</name>
<dbReference type="RefSeq" id="WP_138770983.1">
    <property type="nucleotide sequence ID" value="NZ_VCQT01000012.1"/>
</dbReference>
<sequence length="163" mass="17070">METLLFILIIGVAGTAAMDAWSLARKALLGLPAPDFALVGRWLGHMPGGRFRHDRITEATPIAGERALGWATHYLIGISFAAVLVGLGGPAWLARPTPGLALAVGIATVAAPLLVMQPAMGAGLAARRTPRPWLARRQSLLNHAVFGMGLYGGARVAHWIIGG</sequence>
<feature type="transmembrane region" description="Helical" evidence="1">
    <location>
        <begin position="99"/>
        <end position="119"/>
    </location>
</feature>
<gene>
    <name evidence="2" type="ORF">FGS76_02180</name>
</gene>
<feature type="transmembrane region" description="Helical" evidence="1">
    <location>
        <begin position="74"/>
        <end position="93"/>
    </location>
</feature>
<organism evidence="2 3">
    <name type="scientific">Alloalcanivorax gelatiniphagus</name>
    <dbReference type="NCBI Taxonomy" id="1194167"/>
    <lineage>
        <taxon>Bacteria</taxon>
        <taxon>Pseudomonadati</taxon>
        <taxon>Pseudomonadota</taxon>
        <taxon>Gammaproteobacteria</taxon>
        <taxon>Oceanospirillales</taxon>
        <taxon>Alcanivoracaceae</taxon>
        <taxon>Alloalcanivorax</taxon>
    </lineage>
</organism>
<evidence type="ECO:0000313" key="3">
    <source>
        <dbReference type="Proteomes" id="UP000739180"/>
    </source>
</evidence>
<accession>A0ABY2XPP0</accession>
<feature type="transmembrane region" description="Helical" evidence="1">
    <location>
        <begin position="140"/>
        <end position="161"/>
    </location>
</feature>
<evidence type="ECO:0000256" key="1">
    <source>
        <dbReference type="SAM" id="Phobius"/>
    </source>
</evidence>
<dbReference type="EMBL" id="VCQT01000012">
    <property type="protein sequence ID" value="TMW14616.1"/>
    <property type="molecule type" value="Genomic_DNA"/>
</dbReference>
<proteinExistence type="predicted"/>
<keyword evidence="3" id="KW-1185">Reference proteome</keyword>
<dbReference type="Pfam" id="PF11158">
    <property type="entry name" value="DUF2938"/>
    <property type="match status" value="1"/>
</dbReference>
<comment type="caution">
    <text evidence="2">The sequence shown here is derived from an EMBL/GenBank/DDBJ whole genome shotgun (WGS) entry which is preliminary data.</text>
</comment>
<dbReference type="InterPro" id="IPR021329">
    <property type="entry name" value="DUF2938"/>
</dbReference>
<dbReference type="Proteomes" id="UP000739180">
    <property type="component" value="Unassembled WGS sequence"/>
</dbReference>
<evidence type="ECO:0000313" key="2">
    <source>
        <dbReference type="EMBL" id="TMW14616.1"/>
    </source>
</evidence>
<keyword evidence="1" id="KW-1133">Transmembrane helix</keyword>